<feature type="transmembrane region" description="Helical" evidence="2">
    <location>
        <begin position="195"/>
        <end position="214"/>
    </location>
</feature>
<evidence type="ECO:0000313" key="4">
    <source>
        <dbReference type="Proteomes" id="UP000460287"/>
    </source>
</evidence>
<keyword evidence="1" id="KW-0175">Coiled coil</keyword>
<evidence type="ECO:0000256" key="1">
    <source>
        <dbReference type="SAM" id="Coils"/>
    </source>
</evidence>
<keyword evidence="2" id="KW-0812">Transmembrane</keyword>
<organism evidence="3 4">
    <name type="scientific">Inconstantimicrobium porci</name>
    <dbReference type="NCBI Taxonomy" id="2652291"/>
    <lineage>
        <taxon>Bacteria</taxon>
        <taxon>Bacillati</taxon>
        <taxon>Bacillota</taxon>
        <taxon>Clostridia</taxon>
        <taxon>Eubacteriales</taxon>
        <taxon>Clostridiaceae</taxon>
        <taxon>Inconstantimicrobium</taxon>
    </lineage>
</organism>
<reference evidence="3 4" key="1">
    <citation type="submission" date="2019-08" db="EMBL/GenBank/DDBJ databases">
        <title>In-depth cultivation of the pig gut microbiome towards novel bacterial diversity and tailored functional studies.</title>
        <authorList>
            <person name="Wylensek D."/>
            <person name="Hitch T.C.A."/>
            <person name="Clavel T."/>
        </authorList>
    </citation>
    <scope>NUCLEOTIDE SEQUENCE [LARGE SCALE GENOMIC DNA]</scope>
    <source>
        <strain evidence="3 4">WCA-383-APC-5B</strain>
    </source>
</reference>
<name>A0A7X2N085_9CLOT</name>
<gene>
    <name evidence="3" type="ORF">FYJ33_13195</name>
</gene>
<dbReference type="EMBL" id="VULX01000028">
    <property type="protein sequence ID" value="MSR92320.1"/>
    <property type="molecule type" value="Genomic_DNA"/>
</dbReference>
<evidence type="ECO:0000313" key="3">
    <source>
        <dbReference type="EMBL" id="MSR92320.1"/>
    </source>
</evidence>
<dbReference type="AlphaFoldDB" id="A0A7X2N085"/>
<sequence length="282" mass="32608">MVGDKVKNFIKKELFPMIQNNSAEKKMNEKIARISNYDSEDINNLELQYVRFDNQTKLENMKSEYDNSINRVAKFEDKAKSNLVAISISVTIILGLIKPINEIYTKYNNIVIKIIGTILCFGVVFFMLYAGILSLKVLMEKNVLYKVSLIELNKVNLIQLNNSDEPMKKTYAQNIELNEMNNTIRNNYINTSFRCIRNALSLLVVIFIIGIIPISNNQENDMEDKLNEIQDSINEINNDITRFKVEESNSTDLINKQEESMKKLEEDIAILKSKLSEQENKK</sequence>
<comment type="caution">
    <text evidence="3">The sequence shown here is derived from an EMBL/GenBank/DDBJ whole genome shotgun (WGS) entry which is preliminary data.</text>
</comment>
<keyword evidence="4" id="KW-1185">Reference proteome</keyword>
<keyword evidence="2" id="KW-1133">Transmembrane helix</keyword>
<evidence type="ECO:0000256" key="2">
    <source>
        <dbReference type="SAM" id="Phobius"/>
    </source>
</evidence>
<feature type="transmembrane region" description="Helical" evidence="2">
    <location>
        <begin position="110"/>
        <end position="132"/>
    </location>
</feature>
<dbReference type="Proteomes" id="UP000460287">
    <property type="component" value="Unassembled WGS sequence"/>
</dbReference>
<feature type="transmembrane region" description="Helical" evidence="2">
    <location>
        <begin position="81"/>
        <end position="98"/>
    </location>
</feature>
<proteinExistence type="predicted"/>
<feature type="coiled-coil region" evidence="1">
    <location>
        <begin position="20"/>
        <end position="78"/>
    </location>
</feature>
<protein>
    <submittedName>
        <fullName evidence="3">Uncharacterized protein</fullName>
    </submittedName>
</protein>
<keyword evidence="2" id="KW-0472">Membrane</keyword>
<accession>A0A7X2N085</accession>
<feature type="coiled-coil region" evidence="1">
    <location>
        <begin position="215"/>
        <end position="281"/>
    </location>
</feature>